<keyword evidence="4" id="KW-0862">Zinc</keyword>
<dbReference type="GO" id="GO:0051045">
    <property type="term" value="P:negative regulation of membrane protein ectodomain proteolysis"/>
    <property type="evidence" value="ECO:0007669"/>
    <property type="project" value="TreeGrafter"/>
</dbReference>
<reference evidence="10" key="2">
    <citation type="submission" date="2020-12" db="UniProtKB">
        <authorList>
            <consortium name="WormBaseParasite"/>
        </authorList>
    </citation>
    <scope>IDENTIFICATION</scope>
</reference>
<reference evidence="8 9" key="1">
    <citation type="submission" date="2014-09" db="EMBL/GenBank/DDBJ databases">
        <authorList>
            <person name="Martin A.A."/>
        </authorList>
    </citation>
    <scope>NUCLEOTIDE SEQUENCE</scope>
    <source>
        <strain evidence="9">ED321</strain>
        <strain evidence="8">ED321 Heterogonic</strain>
    </source>
</reference>
<dbReference type="PANTHER" id="PTHR11844">
    <property type="entry name" value="METALLOPROTEASE INHIBITOR"/>
    <property type="match status" value="1"/>
</dbReference>
<evidence type="ECO:0000313" key="8">
    <source>
        <dbReference type="EMBL" id="CEF62575.1"/>
    </source>
</evidence>
<dbReference type="CTD" id="36374940"/>
<proteinExistence type="predicted"/>
<dbReference type="GO" id="GO:0008191">
    <property type="term" value="F:metalloendopeptidase inhibitor activity"/>
    <property type="evidence" value="ECO:0007669"/>
    <property type="project" value="InterPro"/>
</dbReference>
<keyword evidence="6" id="KW-0732">Signal</keyword>
<feature type="disulfide bond" evidence="5">
    <location>
        <begin position="19"/>
        <end position="95"/>
    </location>
</feature>
<feature type="domain" description="NTR" evidence="7">
    <location>
        <begin position="19"/>
        <end position="157"/>
    </location>
</feature>
<feature type="binding site" evidence="4">
    <location>
        <position position="19"/>
    </location>
    <ligand>
        <name>Zn(2+)</name>
        <dbReference type="ChEBI" id="CHEBI:29105"/>
        <note>ligand shared with metalloproteinase partner</note>
    </ligand>
</feature>
<dbReference type="PANTHER" id="PTHR11844:SF25">
    <property type="entry name" value="NTR DOMAIN-CONTAINING PROTEIN"/>
    <property type="match status" value="1"/>
</dbReference>
<evidence type="ECO:0000256" key="6">
    <source>
        <dbReference type="SAM" id="SignalP"/>
    </source>
</evidence>
<evidence type="ECO:0000256" key="1">
    <source>
        <dbReference type="ARBA" id="ARBA00004613"/>
    </source>
</evidence>
<protein>
    <submittedName>
        <fullName evidence="8">Netrin domain and Proteinase inhibitor I35, tissue inhibitor of metalloproteinase family and Tissue inhibitor of metalloproteinases-like, OB-fold domain-containing protein</fullName>
    </submittedName>
</protein>
<dbReference type="GO" id="GO:0005615">
    <property type="term" value="C:extracellular space"/>
    <property type="evidence" value="ECO:0007669"/>
    <property type="project" value="TreeGrafter"/>
</dbReference>
<dbReference type="STRING" id="34506.A0A090KYH6"/>
<evidence type="ECO:0000256" key="3">
    <source>
        <dbReference type="ARBA" id="ARBA00023157"/>
    </source>
</evidence>
<keyword evidence="2" id="KW-0964">Secreted</keyword>
<accession>A0A090KYH6</accession>
<dbReference type="PROSITE" id="PS50189">
    <property type="entry name" value="NTR"/>
    <property type="match status" value="1"/>
</dbReference>
<dbReference type="InterPro" id="IPR001134">
    <property type="entry name" value="Netrin_domain"/>
</dbReference>
<feature type="chain" id="PRO_5015030205" evidence="6">
    <location>
        <begin position="19"/>
        <end position="158"/>
    </location>
</feature>
<keyword evidence="9" id="KW-1185">Reference proteome</keyword>
<dbReference type="InterPro" id="IPR008993">
    <property type="entry name" value="TIMP-like_OB-fold"/>
</dbReference>
<dbReference type="EMBL" id="LN609528">
    <property type="protein sequence ID" value="CEF62575.1"/>
    <property type="molecule type" value="Genomic_DNA"/>
</dbReference>
<dbReference type="WBParaSite" id="SRAE_1000084500.1">
    <property type="protein sequence ID" value="SRAE_1000084500.1"/>
    <property type="gene ID" value="WBGene00257445"/>
</dbReference>
<gene>
    <name evidence="8 10 11" type="ORF">SRAE_1000084500</name>
</gene>
<dbReference type="SUPFAM" id="SSF50242">
    <property type="entry name" value="TIMP-like"/>
    <property type="match status" value="1"/>
</dbReference>
<feature type="disulfide bond" evidence="5">
    <location>
        <begin position="21"/>
        <end position="122"/>
    </location>
</feature>
<keyword evidence="3 5" id="KW-1015">Disulfide bond</keyword>
<dbReference type="AlphaFoldDB" id="A0A090KYH6"/>
<feature type="signal peptide" evidence="6">
    <location>
        <begin position="1"/>
        <end position="18"/>
    </location>
</feature>
<keyword evidence="4" id="KW-0479">Metal-binding</keyword>
<evidence type="ECO:0000256" key="4">
    <source>
        <dbReference type="PIRSR" id="PIRSR601820-1"/>
    </source>
</evidence>
<evidence type="ECO:0000313" key="10">
    <source>
        <dbReference type="WBParaSite" id="SRAE_1000084500.1"/>
    </source>
</evidence>
<evidence type="ECO:0000313" key="9">
    <source>
        <dbReference type="Proteomes" id="UP000035682"/>
    </source>
</evidence>
<organism evidence="8">
    <name type="scientific">Strongyloides ratti</name>
    <name type="common">Parasitic roundworm</name>
    <dbReference type="NCBI Taxonomy" id="34506"/>
    <lineage>
        <taxon>Eukaryota</taxon>
        <taxon>Metazoa</taxon>
        <taxon>Ecdysozoa</taxon>
        <taxon>Nematoda</taxon>
        <taxon>Chromadorea</taxon>
        <taxon>Rhabditida</taxon>
        <taxon>Tylenchina</taxon>
        <taxon>Panagrolaimomorpha</taxon>
        <taxon>Strongyloidoidea</taxon>
        <taxon>Strongyloididae</taxon>
        <taxon>Strongyloides</taxon>
    </lineage>
</organism>
<name>A0A090KYH6_STRRB</name>
<comment type="subcellular location">
    <subcellularLocation>
        <location evidence="1">Secreted</location>
    </subcellularLocation>
</comment>
<sequence length="158" mass="18105">MIFLVIIYSVLFINTLNGCSCRLKSIQDIICSSDWVSHLTVLGKYDILPVDGNVEGPQIVGNFMYVTLHKEIFKISDNETEIEPLIFTPKNDILCGIPDLVVGKEYLLAGYYTGDVNRIRLCDQMSPEKSPRFIYPPEWYQISEEIKKKLRGNSYNCE</sequence>
<dbReference type="GO" id="GO:0002020">
    <property type="term" value="F:protease binding"/>
    <property type="evidence" value="ECO:0007669"/>
    <property type="project" value="TreeGrafter"/>
</dbReference>
<dbReference type="RefSeq" id="XP_024501777.1">
    <property type="nucleotide sequence ID" value="XM_024647728.1"/>
</dbReference>
<evidence type="ECO:0000313" key="11">
    <source>
        <dbReference type="WormBase" id="SRAE_1000084500"/>
    </source>
</evidence>
<dbReference type="InterPro" id="IPR001820">
    <property type="entry name" value="TIMP"/>
</dbReference>
<evidence type="ECO:0000256" key="5">
    <source>
        <dbReference type="PIRSR" id="PIRSR601820-3"/>
    </source>
</evidence>
<dbReference type="OrthoDB" id="5826152at2759"/>
<evidence type="ECO:0000259" key="7">
    <source>
        <dbReference type="PROSITE" id="PS50189"/>
    </source>
</evidence>
<evidence type="ECO:0000256" key="2">
    <source>
        <dbReference type="ARBA" id="ARBA00022525"/>
    </source>
</evidence>
<dbReference type="WormBase" id="SRAE_1000084500">
    <property type="protein sequence ID" value="SRP09957"/>
    <property type="gene ID" value="WBGene00257445"/>
</dbReference>
<dbReference type="Pfam" id="PF00965">
    <property type="entry name" value="TIMP"/>
    <property type="match status" value="1"/>
</dbReference>
<dbReference type="Proteomes" id="UP000035682">
    <property type="component" value="Unplaced"/>
</dbReference>
<dbReference type="GO" id="GO:0046872">
    <property type="term" value="F:metal ion binding"/>
    <property type="evidence" value="ECO:0007669"/>
    <property type="project" value="UniProtKB-KW"/>
</dbReference>
<dbReference type="Gene3D" id="2.40.50.120">
    <property type="match status" value="1"/>
</dbReference>
<dbReference type="GO" id="GO:0031012">
    <property type="term" value="C:extracellular matrix"/>
    <property type="evidence" value="ECO:0007669"/>
    <property type="project" value="TreeGrafter"/>
</dbReference>
<dbReference type="GeneID" id="36374940"/>